<gene>
    <name evidence="2" type="ORF">EDC17_10522</name>
</gene>
<sequence length="98" mass="10729">MISAGHPIYKGLQKPLQYKGFKGKYIYWALASIFLGVIVGCILGAVTNPILSGLTAVGIMASGITFTLYKQRSGMSAKTQNLGLYIYPNKMFLAYEEQ</sequence>
<dbReference type="EMBL" id="SMBZ01000052">
    <property type="protein sequence ID" value="TCV07427.1"/>
    <property type="molecule type" value="Genomic_DNA"/>
</dbReference>
<dbReference type="AlphaFoldDB" id="A0A4R3VR41"/>
<evidence type="ECO:0000313" key="3">
    <source>
        <dbReference type="Proteomes" id="UP000295197"/>
    </source>
</evidence>
<name>A0A4R3VR41_9SPHI</name>
<keyword evidence="1" id="KW-0472">Membrane</keyword>
<evidence type="ECO:0000256" key="1">
    <source>
        <dbReference type="SAM" id="Phobius"/>
    </source>
</evidence>
<feature type="transmembrane region" description="Helical" evidence="1">
    <location>
        <begin position="25"/>
        <end position="45"/>
    </location>
</feature>
<dbReference type="OrthoDB" id="1048241at2"/>
<reference evidence="2 3" key="1">
    <citation type="submission" date="2019-03" db="EMBL/GenBank/DDBJ databases">
        <title>Genomic Encyclopedia of Type Strains, Phase IV (KMG-IV): sequencing the most valuable type-strain genomes for metagenomic binning, comparative biology and taxonomic classification.</title>
        <authorList>
            <person name="Goeker M."/>
        </authorList>
    </citation>
    <scope>NUCLEOTIDE SEQUENCE [LARGE SCALE GENOMIC DNA]</scope>
    <source>
        <strain evidence="2 3">DSM 22362</strain>
    </source>
</reference>
<proteinExistence type="predicted"/>
<keyword evidence="1" id="KW-0812">Transmembrane</keyword>
<comment type="caution">
    <text evidence="2">The sequence shown here is derived from an EMBL/GenBank/DDBJ whole genome shotgun (WGS) entry which is preliminary data.</text>
</comment>
<feature type="transmembrane region" description="Helical" evidence="1">
    <location>
        <begin position="51"/>
        <end position="69"/>
    </location>
</feature>
<accession>A0A4R3VR41</accession>
<dbReference type="Proteomes" id="UP000295197">
    <property type="component" value="Unassembled WGS sequence"/>
</dbReference>
<organism evidence="2 3">
    <name type="scientific">Sphingobacterium alimentarium</name>
    <dbReference type="NCBI Taxonomy" id="797292"/>
    <lineage>
        <taxon>Bacteria</taxon>
        <taxon>Pseudomonadati</taxon>
        <taxon>Bacteroidota</taxon>
        <taxon>Sphingobacteriia</taxon>
        <taxon>Sphingobacteriales</taxon>
        <taxon>Sphingobacteriaceae</taxon>
        <taxon>Sphingobacterium</taxon>
    </lineage>
</organism>
<keyword evidence="1" id="KW-1133">Transmembrane helix</keyword>
<protein>
    <submittedName>
        <fullName evidence="2">Uncharacterized protein DUF4133</fullName>
    </submittedName>
</protein>
<keyword evidence="3" id="KW-1185">Reference proteome</keyword>
<evidence type="ECO:0000313" key="2">
    <source>
        <dbReference type="EMBL" id="TCV07427.1"/>
    </source>
</evidence>